<dbReference type="EMBL" id="ABLK01000537">
    <property type="protein sequence ID" value="EDT37254.1"/>
    <property type="molecule type" value="Genomic_DNA"/>
</dbReference>
<dbReference type="Gene3D" id="3.40.50.300">
    <property type="entry name" value="P-loop containing nucleotide triphosphate hydrolases"/>
    <property type="match status" value="1"/>
</dbReference>
<gene>
    <name evidence="5" type="ORF">BamMEX5DRAFT_6968</name>
</gene>
<evidence type="ECO:0000313" key="6">
    <source>
        <dbReference type="Proteomes" id="UP000004814"/>
    </source>
</evidence>
<dbReference type="GO" id="GO:0005524">
    <property type="term" value="F:ATP binding"/>
    <property type="evidence" value="ECO:0007669"/>
    <property type="project" value="UniProtKB-KW"/>
</dbReference>
<comment type="similarity">
    <text evidence="1">Belongs to the AAA ATPase family.</text>
</comment>
<dbReference type="CDD" id="cd19481">
    <property type="entry name" value="RecA-like_protease"/>
    <property type="match status" value="1"/>
</dbReference>
<organism evidence="5 6">
    <name type="scientific">Burkholderia ambifaria MEX-5</name>
    <dbReference type="NCBI Taxonomy" id="396597"/>
    <lineage>
        <taxon>Bacteria</taxon>
        <taxon>Pseudomonadati</taxon>
        <taxon>Pseudomonadota</taxon>
        <taxon>Betaproteobacteria</taxon>
        <taxon>Burkholderiales</taxon>
        <taxon>Burkholderiaceae</taxon>
        <taxon>Burkholderia</taxon>
        <taxon>Burkholderia cepacia complex</taxon>
    </lineage>
</organism>
<reference evidence="5 6" key="1">
    <citation type="submission" date="2008-03" db="EMBL/GenBank/DDBJ databases">
        <title>Sequencing of the draft genome and assembly of Burkholderia ambifaria MEX-5.</title>
        <authorList>
            <consortium name="US DOE Joint Genome Institute (JGI-PGF)"/>
            <person name="Copeland A."/>
            <person name="Lucas S."/>
            <person name="Lapidus A."/>
            <person name="Glavina del Rio T."/>
            <person name="Dalin E."/>
            <person name="Tice H."/>
            <person name="Bruce D."/>
            <person name="Goodwin L."/>
            <person name="Pitluck S."/>
            <person name="Larimer F."/>
            <person name="Land M.L."/>
            <person name="Hauser L."/>
            <person name="Tiedje J."/>
            <person name="Richardson P."/>
        </authorList>
    </citation>
    <scope>NUCLEOTIDE SEQUENCE [LARGE SCALE GENOMIC DNA]</scope>
    <source>
        <strain evidence="5 6">MEX-5</strain>
    </source>
</reference>
<proteinExistence type="inferred from homology"/>
<dbReference type="GO" id="GO:0016887">
    <property type="term" value="F:ATP hydrolysis activity"/>
    <property type="evidence" value="ECO:0007669"/>
    <property type="project" value="InterPro"/>
</dbReference>
<dbReference type="InterPro" id="IPR027417">
    <property type="entry name" value="P-loop_NTPase"/>
</dbReference>
<dbReference type="PANTHER" id="PTHR23073">
    <property type="entry name" value="26S PROTEASOME REGULATORY SUBUNIT"/>
    <property type="match status" value="1"/>
</dbReference>
<dbReference type="Pfam" id="PF22977">
    <property type="entry name" value="WHD"/>
    <property type="match status" value="1"/>
</dbReference>
<dbReference type="Proteomes" id="UP000004814">
    <property type="component" value="Unassembled WGS sequence"/>
</dbReference>
<dbReference type="InterPro" id="IPR003593">
    <property type="entry name" value="AAA+_ATPase"/>
</dbReference>
<dbReference type="Pfam" id="PF00004">
    <property type="entry name" value="AAA"/>
    <property type="match status" value="1"/>
</dbReference>
<protein>
    <submittedName>
        <fullName evidence="5">AAA ATPase central domain protein</fullName>
    </submittedName>
</protein>
<comment type="caution">
    <text evidence="5">The sequence shown here is derived from an EMBL/GenBank/DDBJ whole genome shotgun (WGS) entry which is preliminary data.</text>
</comment>
<dbReference type="SMART" id="SM00382">
    <property type="entry name" value="AAA"/>
    <property type="match status" value="1"/>
</dbReference>
<dbReference type="InterPro" id="IPR054472">
    <property type="entry name" value="WHD"/>
</dbReference>
<name>B1TGQ2_9BURK</name>
<evidence type="ECO:0000313" key="5">
    <source>
        <dbReference type="EMBL" id="EDT37254.1"/>
    </source>
</evidence>
<evidence type="ECO:0000256" key="1">
    <source>
        <dbReference type="ARBA" id="ARBA00006914"/>
    </source>
</evidence>
<evidence type="ECO:0000256" key="3">
    <source>
        <dbReference type="ARBA" id="ARBA00022840"/>
    </source>
</evidence>
<dbReference type="AlphaFoldDB" id="B1TGQ2"/>
<keyword evidence="3" id="KW-0067">ATP-binding</keyword>
<dbReference type="PATRIC" id="fig|396597.7.peg.317"/>
<evidence type="ECO:0000256" key="2">
    <source>
        <dbReference type="ARBA" id="ARBA00022741"/>
    </source>
</evidence>
<dbReference type="InterPro" id="IPR003959">
    <property type="entry name" value="ATPase_AAA_core"/>
</dbReference>
<accession>B1TGQ2</accession>
<feature type="domain" description="AAA+ ATPase" evidence="4">
    <location>
        <begin position="509"/>
        <end position="643"/>
    </location>
</feature>
<dbReference type="InterPro" id="IPR050221">
    <property type="entry name" value="26S_Proteasome_ATPase"/>
</dbReference>
<sequence>MNQRLIQSVSLACDNGENSPCAFGAALDGMAPWLEAVDVIVQQYLVVQQRRGDDRFDMQSILMSTEEVEGAGTRAPLGYPRWLGIRRELPYATDHSPQLTGLLADVANRFGLTRFDIFALILGLMPILEPRYGSLLAYVQGDDQAPWPHVDLILSLFGTARDYAVQRVRLTAADQPLLYGGLMYMSERSGRASDRSDALYLRTADAVVTYLSTGHVSLSKNLVDLGNWLSADGTEPMGQSAVWQAARERVSDFCYENIGSVTPVLMLGGGEGAESLLAQVAGNAGRQALLLDLAGLPGDSTDAWPVLLEALHLTRLSGSMLVLRGLGEFEQRHAVLLRGLDARLRDHGQPVVAIVANDASGPALRELARLRMSLPPRSSEENASIVQGALIRRGWLETGEPLADDVAKLLKRTSVEPDMLDYAMDEAQWYALQREPKARVSGVDVCRALRTRAQQDFGSLAQRVEPSRGLQDLIVGDALREQLDEILIAVRQRDGVLADGFLKKLVYGVGISALFHGDPGTGKSMAAEALAYELGVDLIRVDLSTVVNKYIGETEKNLSKIFNLAHKDAGVLLFDEADALFGKRGQVKDAQDRHANIQVSYLLQRLEHHPGLVVLSTNNRGHLDEAFTRRLTFMTRFDLPDAALRARMWQAIWPAHVERANGIDWAGLGHRMELSGAGIRNVALLASWLAADSGRAVTLADIERAARRELGKTGRIMAG</sequence>
<keyword evidence="2" id="KW-0547">Nucleotide-binding</keyword>
<evidence type="ECO:0000259" key="4">
    <source>
        <dbReference type="SMART" id="SM00382"/>
    </source>
</evidence>
<dbReference type="SUPFAM" id="SSF52540">
    <property type="entry name" value="P-loop containing nucleoside triphosphate hydrolases"/>
    <property type="match status" value="1"/>
</dbReference>